<dbReference type="EMBL" id="AP024483">
    <property type="protein sequence ID" value="BCS82956.1"/>
    <property type="molecule type" value="Genomic_DNA"/>
</dbReference>
<name>A0ABM7NS75_9VIRU</name>
<evidence type="ECO:0000313" key="2">
    <source>
        <dbReference type="Proteomes" id="UP001321479"/>
    </source>
</evidence>
<reference evidence="1 2" key="1">
    <citation type="submission" date="2021-02" db="EMBL/GenBank/DDBJ databases">
        <title>Cotonvirus japonicus, which uses Golgi apparatus of host cells for its virion factory, phylogenetically links tailed tupanvirus and icosahedral mimivirus.</title>
        <authorList>
            <person name="Takahashi H."/>
            <person name="Fukaya S."/>
            <person name="Song C."/>
            <person name="Murata K."/>
            <person name="Takemura M."/>
        </authorList>
    </citation>
    <scope>NUCLEOTIDE SEQUENCE [LARGE SCALE GENOMIC DNA]</scope>
</reference>
<keyword evidence="2" id="KW-1185">Reference proteome</keyword>
<dbReference type="GeneID" id="80558161"/>
<dbReference type="RefSeq" id="YP_010841564.1">
    <property type="nucleotide sequence ID" value="NC_079139.1"/>
</dbReference>
<dbReference type="Proteomes" id="UP001321479">
    <property type="component" value="Segment"/>
</dbReference>
<proteinExistence type="predicted"/>
<organism evidence="1 2">
    <name type="scientific">Cotonvirus japonicus</name>
    <dbReference type="NCBI Taxonomy" id="2811091"/>
    <lineage>
        <taxon>Viruses</taxon>
        <taxon>Varidnaviria</taxon>
        <taxon>Bamfordvirae</taxon>
        <taxon>Nucleocytoviricota</taxon>
        <taxon>Megaviricetes</taxon>
        <taxon>Imitervirales</taxon>
        <taxon>Mimiviridae</taxon>
        <taxon>Megamimivirinae</taxon>
        <taxon>Cotonvirus</taxon>
        <taxon>Cotonvirus japonicum</taxon>
    </lineage>
</organism>
<evidence type="ECO:0000313" key="1">
    <source>
        <dbReference type="EMBL" id="BCS82956.1"/>
    </source>
</evidence>
<sequence length="376" mass="44498">MQYLTESSKNKFNDYKFQKYINIELTPNLISLFDKMFIAANKDIKLISHFCDTKIIKNVFIDFDENINEISNSIFQKSVLNIPNTSCFKLTINSSIITLIFLFETYDYSYVSAIIHAINTFCHTFNYDYNNLTIYVCLDDNERNLVEPYYNNNIYDRQKKLSQAFNVSGVTQRGKKTIILTKKQEIIKLLYHEMVHYIGLDHELLSIDIKFNWNTVRQKMNLSEVYAEFMAVVLNSIFQSIHIYCSNTINNNRYDIFKNILCLETTYSLWLTARIMKFFGYNFEKVDDFFNGIGKIKYDCPILIWEYIILRSQLLLNIGHIDVNDWKINTNNINDTVQLILIDDNFIHLVKSFIKNIKDSDKNISYNLIDIDWNII</sequence>
<accession>A0ABM7NS75</accession>
<protein>
    <submittedName>
        <fullName evidence="1">Uncharacterized protein</fullName>
    </submittedName>
</protein>